<name>A0ABV1RL66_9ALTE</name>
<dbReference type="InterPro" id="IPR011659">
    <property type="entry name" value="WD40"/>
</dbReference>
<dbReference type="Pfam" id="PF07676">
    <property type="entry name" value="PD40"/>
    <property type="match status" value="1"/>
</dbReference>
<reference evidence="2 3" key="1">
    <citation type="submission" date="2024-06" db="EMBL/GenBank/DDBJ databases">
        <authorList>
            <person name="Chen R.Y."/>
        </authorList>
    </citation>
    <scope>NUCLEOTIDE SEQUENCE [LARGE SCALE GENOMIC DNA]</scope>
    <source>
        <strain evidence="2 3">D2</strain>
    </source>
</reference>
<feature type="domain" description="Hydrazine synthase alpha subunit middle" evidence="1">
    <location>
        <begin position="539"/>
        <end position="602"/>
    </location>
</feature>
<dbReference type="InterPro" id="IPR040698">
    <property type="entry name" value="HZS_alpha_mid"/>
</dbReference>
<dbReference type="Pfam" id="PF18582">
    <property type="entry name" value="HZS_alpha"/>
    <property type="match status" value="1"/>
</dbReference>
<dbReference type="PROSITE" id="PS51257">
    <property type="entry name" value="PROKAR_LIPOPROTEIN"/>
    <property type="match status" value="1"/>
</dbReference>
<gene>
    <name evidence="2" type="ORF">ABS311_17530</name>
</gene>
<accession>A0ABV1RL66</accession>
<evidence type="ECO:0000313" key="2">
    <source>
        <dbReference type="EMBL" id="MER2493684.1"/>
    </source>
</evidence>
<evidence type="ECO:0000313" key="3">
    <source>
        <dbReference type="Proteomes" id="UP001467690"/>
    </source>
</evidence>
<dbReference type="Proteomes" id="UP001467690">
    <property type="component" value="Unassembled WGS sequence"/>
</dbReference>
<dbReference type="InterPro" id="IPR011042">
    <property type="entry name" value="6-blade_b-propeller_TolB-like"/>
</dbReference>
<proteinExistence type="predicted"/>
<dbReference type="EMBL" id="JBELOE010000265">
    <property type="protein sequence ID" value="MER2493684.1"/>
    <property type="molecule type" value="Genomic_DNA"/>
</dbReference>
<dbReference type="Gene3D" id="2.120.10.30">
    <property type="entry name" value="TolB, C-terminal domain"/>
    <property type="match status" value="1"/>
</dbReference>
<evidence type="ECO:0000259" key="1">
    <source>
        <dbReference type="Pfam" id="PF18582"/>
    </source>
</evidence>
<organism evidence="2 3">
    <name type="scientific">Catenovulum sediminis</name>
    <dbReference type="NCBI Taxonomy" id="1740262"/>
    <lineage>
        <taxon>Bacteria</taxon>
        <taxon>Pseudomonadati</taxon>
        <taxon>Pseudomonadota</taxon>
        <taxon>Gammaproteobacteria</taxon>
        <taxon>Alteromonadales</taxon>
        <taxon>Alteromonadaceae</taxon>
        <taxon>Catenovulum</taxon>
    </lineage>
</organism>
<dbReference type="RefSeq" id="WP_350402749.1">
    <property type="nucleotide sequence ID" value="NZ_JBELOE010000265.1"/>
</dbReference>
<keyword evidence="3" id="KW-1185">Reference proteome</keyword>
<sequence length="891" mass="99884">MIPVIRGSGLALIFLLFGCGGSETKTNSSETDPVLVEFPVVFLERDIITQAASETDEAQQAEFNARNPFIFNPGAKLFVKSSASALAPQEEITQGLFVTEENPNPRFDIKDLSLSPDGNQLLMSIRAPNNEDGEAQPSWNIWLYQHDTGDLRRLIQSDMLAEQGHDLHPQFLPDGRIIFASTRQRLSKAILLDEGRPQYTALDERRDSQTLNLHVMDADGENIKQISFNMSHDFYPLVRQNGKILYSRWDSAGGNNSINLYQMNPDGSENQFIYGWHSHPYSLNEQNINIQFIRMRQLPSGQFYFMLTLDNNPSYQKLPLTIDIDNYTEAFIELDGDEVSDSAQQRLFVETLFDFDIDENINLSGQLTDIFALRDNSSRYLMSLSLCRVQIDDKVQTCRQTDELNADNVSAAEPIYELWLYDQQKNTQQLVVKGQSGKLIEQAIVMQSAPSAEFIADKQVGLELDAQTASLNAGILHIRSVYDLDGQSSEGISIDELRDPMQTPAEQLPARFLKLIRGVPMPPRSVRNVRGTDFGRSSNQLMREIIGYTPIQPDGSVKVVVPANTPFTLSLVDASGQRISPRHNHWLSVKSGETLECKGCHERNSNLPHGRLAAGAPSINAGAAQQGSAFNNTQADLAAEFGETMAETLARLQGLAYPSANLNYTDVWSDPAISVPNPEISLSYDNLSTPAPNGYFCFDNWQAYCRIQINYVEHIQAIWQLDRKVIDEENNEVIEDNSCIACHSTTDADGLPQVAAAQLELTGQISDQQNRHLTSYRELFFNDNEQEVLEGILRDKLIEVTDENGNTVFEVDEEGELILDADEQPIPVLTTVTVRSVMSSNGAQNSRRFFDLFLPEGSHYGRLTADELRLISEWLDIGAQYYNTPFYQTDD</sequence>
<comment type="caution">
    <text evidence="2">The sequence shown here is derived from an EMBL/GenBank/DDBJ whole genome shotgun (WGS) entry which is preliminary data.</text>
</comment>
<dbReference type="SUPFAM" id="SSF82171">
    <property type="entry name" value="DPP6 N-terminal domain-like"/>
    <property type="match status" value="1"/>
</dbReference>
<protein>
    <recommendedName>
        <fullName evidence="1">Hydrazine synthase alpha subunit middle domain-containing protein</fullName>
    </recommendedName>
</protein>